<evidence type="ECO:0000313" key="2">
    <source>
        <dbReference type="EMBL" id="MAA15150.1"/>
    </source>
</evidence>
<dbReference type="InterPro" id="IPR012674">
    <property type="entry name" value="Calycin"/>
</dbReference>
<organism evidence="2">
    <name type="scientific">Rhipicephalus zambeziensis</name>
    <dbReference type="NCBI Taxonomy" id="60191"/>
    <lineage>
        <taxon>Eukaryota</taxon>
        <taxon>Metazoa</taxon>
        <taxon>Ecdysozoa</taxon>
        <taxon>Arthropoda</taxon>
        <taxon>Chelicerata</taxon>
        <taxon>Arachnida</taxon>
        <taxon>Acari</taxon>
        <taxon>Parasitiformes</taxon>
        <taxon>Ixodida</taxon>
        <taxon>Ixodoidea</taxon>
        <taxon>Ixodidae</taxon>
        <taxon>Rhipicephalinae</taxon>
        <taxon>Rhipicephalus</taxon>
        <taxon>Rhipicephalus</taxon>
    </lineage>
</organism>
<feature type="chain" id="PRO_5012330109" evidence="1">
    <location>
        <begin position="25"/>
        <end position="177"/>
    </location>
</feature>
<dbReference type="AlphaFoldDB" id="A0A224YMV4"/>
<dbReference type="GO" id="GO:0030682">
    <property type="term" value="P:symbiont-mediated perturbation of host defenses"/>
    <property type="evidence" value="ECO:0007669"/>
    <property type="project" value="InterPro"/>
</dbReference>
<feature type="signal peptide" evidence="1">
    <location>
        <begin position="1"/>
        <end position="24"/>
    </location>
</feature>
<dbReference type="Pfam" id="PF02098">
    <property type="entry name" value="His_binding"/>
    <property type="match status" value="1"/>
</dbReference>
<dbReference type="GO" id="GO:0043176">
    <property type="term" value="F:amine binding"/>
    <property type="evidence" value="ECO:0007669"/>
    <property type="project" value="InterPro"/>
</dbReference>
<name>A0A224YMV4_9ACAR</name>
<dbReference type="InterPro" id="IPR002970">
    <property type="entry name" value="Tick_his-bd"/>
</dbReference>
<dbReference type="Gene3D" id="2.40.128.20">
    <property type="match status" value="1"/>
</dbReference>
<sequence length="177" mass="19703">MKHPAVYRFLRVVLLLAAVTGAACEPVDAMKMIGNFRNMTAIYATTATAGDVQLECLHAQLTEYDLDNGTGTYLWYVKDSDGNEMTITHHMTRGEAPNEVTVVGSSDPDNPFTATVPYTDYRKCFVLKSGDLGGQCMLWVNNAYKDNYPRKCVRKYKQYCDGGVLIYKETCAEQQGA</sequence>
<keyword evidence="1" id="KW-0732">Signal</keyword>
<dbReference type="PROSITE" id="PS51257">
    <property type="entry name" value="PROKAR_LIPOPROTEIN"/>
    <property type="match status" value="1"/>
</dbReference>
<dbReference type="SUPFAM" id="SSF50814">
    <property type="entry name" value="Lipocalins"/>
    <property type="match status" value="1"/>
</dbReference>
<reference evidence="2" key="1">
    <citation type="journal article" date="2017" name="Parasit. Vectors">
        <title>Sialotranscriptomics of Rhipicephalus zambeziensis reveals intricate expression profiles of secretory proteins and suggests tight temporal transcriptional regulation during blood-feeding.</title>
        <authorList>
            <person name="de Castro M.H."/>
            <person name="de Klerk D."/>
            <person name="Pienaar R."/>
            <person name="Rees D.J.G."/>
            <person name="Mans B.J."/>
        </authorList>
    </citation>
    <scope>NUCLEOTIDE SEQUENCE</scope>
    <source>
        <tissue evidence="2">Salivary glands</tissue>
    </source>
</reference>
<dbReference type="EMBL" id="GFPF01004004">
    <property type="protein sequence ID" value="MAA15150.1"/>
    <property type="molecule type" value="Transcribed_RNA"/>
</dbReference>
<accession>A0A224YMV4</accession>
<evidence type="ECO:0000256" key="1">
    <source>
        <dbReference type="SAM" id="SignalP"/>
    </source>
</evidence>
<protein>
    <submittedName>
        <fullName evidence="2">Lipocalin</fullName>
    </submittedName>
</protein>
<proteinExistence type="predicted"/>